<proteinExistence type="predicted"/>
<dbReference type="Proteomes" id="UP000184536">
    <property type="component" value="Unassembled WGS sequence"/>
</dbReference>
<sequence length="127" mass="14702">MKQNQNIWVKEAFIGHELLHSNNKLFNSSIVFAGAEKKEQLEEYKIHFILSYTANAAQTPAGYGVNIYIATAPGTPMRFENHFGITEEISAQYSPDEHVAYNQFYRVKHIRFLTIEPDHLLYEIHCL</sequence>
<keyword evidence="2" id="KW-1185">Reference proteome</keyword>
<dbReference type="EMBL" id="FQZV01000025">
    <property type="protein sequence ID" value="SHJ43360.1"/>
    <property type="molecule type" value="Genomic_DNA"/>
</dbReference>
<evidence type="ECO:0000313" key="1">
    <source>
        <dbReference type="EMBL" id="SHJ43360.1"/>
    </source>
</evidence>
<reference evidence="2" key="1">
    <citation type="submission" date="2016-11" db="EMBL/GenBank/DDBJ databases">
        <authorList>
            <person name="Varghese N."/>
            <person name="Submissions S."/>
        </authorList>
    </citation>
    <scope>NUCLEOTIDE SEQUENCE [LARGE SCALE GENOMIC DNA]</scope>
    <source>
        <strain evidence="2">DSM 17957</strain>
    </source>
</reference>
<dbReference type="RefSeq" id="WP_110941209.1">
    <property type="nucleotide sequence ID" value="NZ_FQZV01000025.1"/>
</dbReference>
<gene>
    <name evidence="1" type="ORF">SAMN02745975_02070</name>
</gene>
<protein>
    <submittedName>
        <fullName evidence="1">Uncharacterized protein</fullName>
    </submittedName>
</protein>
<organism evidence="1 2">
    <name type="scientific">Geosporobacter subterraneus DSM 17957</name>
    <dbReference type="NCBI Taxonomy" id="1121919"/>
    <lineage>
        <taxon>Bacteria</taxon>
        <taxon>Bacillati</taxon>
        <taxon>Bacillota</taxon>
        <taxon>Clostridia</taxon>
        <taxon>Peptostreptococcales</taxon>
        <taxon>Thermotaleaceae</taxon>
        <taxon>Geosporobacter</taxon>
    </lineage>
</organism>
<evidence type="ECO:0000313" key="2">
    <source>
        <dbReference type="Proteomes" id="UP000184536"/>
    </source>
</evidence>
<accession>A0A1M6J9N7</accession>
<name>A0A1M6J9N7_9FIRM</name>
<dbReference type="AlphaFoldDB" id="A0A1M6J9N7"/>
<dbReference type="OrthoDB" id="1953478at2"/>
<dbReference type="STRING" id="1121919.SAMN02745975_02070"/>